<dbReference type="SMART" id="SM00448">
    <property type="entry name" value="REC"/>
    <property type="match status" value="1"/>
</dbReference>
<keyword evidence="6" id="KW-1185">Reference proteome</keyword>
<dbReference type="RefSeq" id="WP_200355031.1">
    <property type="nucleotide sequence ID" value="NZ_JAENIL010000012.1"/>
</dbReference>
<comment type="caution">
    <text evidence="5">The sequence shown here is derived from an EMBL/GenBank/DDBJ whole genome shotgun (WGS) entry which is preliminary data.</text>
</comment>
<dbReference type="SUPFAM" id="SSF52172">
    <property type="entry name" value="CheY-like"/>
    <property type="match status" value="1"/>
</dbReference>
<dbReference type="GO" id="GO:0000160">
    <property type="term" value="P:phosphorelay signal transduction system"/>
    <property type="evidence" value="ECO:0007669"/>
    <property type="project" value="UniProtKB-KW"/>
</dbReference>
<dbReference type="InterPro" id="IPR011006">
    <property type="entry name" value="CheY-like_superfamily"/>
</dbReference>
<dbReference type="Pfam" id="PF00072">
    <property type="entry name" value="Response_reg"/>
    <property type="match status" value="1"/>
</dbReference>
<dbReference type="PANTHER" id="PTHR45339:SF1">
    <property type="entry name" value="HYBRID SIGNAL TRANSDUCTION HISTIDINE KINASE J"/>
    <property type="match status" value="1"/>
</dbReference>
<evidence type="ECO:0000256" key="1">
    <source>
        <dbReference type="ARBA" id="ARBA00022553"/>
    </source>
</evidence>
<dbReference type="AlphaFoldDB" id="A0A934VP19"/>
<keyword evidence="2" id="KW-0902">Two-component regulatory system</keyword>
<dbReference type="PROSITE" id="PS50110">
    <property type="entry name" value="RESPONSE_REGULATORY"/>
    <property type="match status" value="1"/>
</dbReference>
<name>A0A934VP19_9BACT</name>
<evidence type="ECO:0000259" key="4">
    <source>
        <dbReference type="PROSITE" id="PS50110"/>
    </source>
</evidence>
<sequence length="180" mass="20532">MTTSTQETLFTSSQLEALAQEGPRFTLESEPVPAPTPAKKVLDRDFAQRRPLKILVADDNEINRKIIRIILQKLGYNCVEAENGEDAYQMYQSGDYDYIFMDLDMPEMDGIETTQAIREAENGSTRKTEIIAVTANVSQETRQKCRRVGMNGYLEKPITASVIKDQLLRSWPRVRTRRKG</sequence>
<dbReference type="PANTHER" id="PTHR45339">
    <property type="entry name" value="HYBRID SIGNAL TRANSDUCTION HISTIDINE KINASE J"/>
    <property type="match status" value="1"/>
</dbReference>
<dbReference type="Gene3D" id="3.40.50.2300">
    <property type="match status" value="1"/>
</dbReference>
<proteinExistence type="predicted"/>
<gene>
    <name evidence="5" type="ORF">JIN87_08055</name>
</gene>
<accession>A0A934VP19</accession>
<dbReference type="InterPro" id="IPR001789">
    <property type="entry name" value="Sig_transdc_resp-reg_receiver"/>
</dbReference>
<dbReference type="Proteomes" id="UP000617628">
    <property type="component" value="Unassembled WGS sequence"/>
</dbReference>
<evidence type="ECO:0000256" key="2">
    <source>
        <dbReference type="ARBA" id="ARBA00023012"/>
    </source>
</evidence>
<feature type="domain" description="Response regulatory" evidence="4">
    <location>
        <begin position="53"/>
        <end position="171"/>
    </location>
</feature>
<reference evidence="5" key="1">
    <citation type="submission" date="2021-01" db="EMBL/GenBank/DDBJ databases">
        <title>Modified the classification status of verrucomicrobia.</title>
        <authorList>
            <person name="Feng X."/>
        </authorList>
    </citation>
    <scope>NUCLEOTIDE SEQUENCE</scope>
    <source>
        <strain evidence="5">KCTC 13126</strain>
    </source>
</reference>
<evidence type="ECO:0000256" key="3">
    <source>
        <dbReference type="PROSITE-ProRule" id="PRU00169"/>
    </source>
</evidence>
<feature type="modified residue" description="4-aspartylphosphate" evidence="3">
    <location>
        <position position="102"/>
    </location>
</feature>
<dbReference type="EMBL" id="JAENIL010000012">
    <property type="protein sequence ID" value="MBK1876817.1"/>
    <property type="molecule type" value="Genomic_DNA"/>
</dbReference>
<dbReference type="CDD" id="cd17546">
    <property type="entry name" value="REC_hyHK_CKI1_RcsC-like"/>
    <property type="match status" value="1"/>
</dbReference>
<protein>
    <submittedName>
        <fullName evidence="5">Response regulator</fullName>
    </submittedName>
</protein>
<keyword evidence="1 3" id="KW-0597">Phosphoprotein</keyword>
<evidence type="ECO:0000313" key="6">
    <source>
        <dbReference type="Proteomes" id="UP000617628"/>
    </source>
</evidence>
<evidence type="ECO:0000313" key="5">
    <source>
        <dbReference type="EMBL" id="MBK1876817.1"/>
    </source>
</evidence>
<organism evidence="5 6">
    <name type="scientific">Pelagicoccus mobilis</name>
    <dbReference type="NCBI Taxonomy" id="415221"/>
    <lineage>
        <taxon>Bacteria</taxon>
        <taxon>Pseudomonadati</taxon>
        <taxon>Verrucomicrobiota</taxon>
        <taxon>Opitutia</taxon>
        <taxon>Puniceicoccales</taxon>
        <taxon>Pelagicoccaceae</taxon>
        <taxon>Pelagicoccus</taxon>
    </lineage>
</organism>